<dbReference type="eggNOG" id="ENOG50311KG">
    <property type="taxonomic scope" value="Bacteria"/>
</dbReference>
<sequence>MINFIMKNTSKNNFGFLPLMLAVFFISCKKSISKNEEAVCSFQNLICDYTKDSINIKNVETFLLFGNPTNDTIKISLKDVQENYRHVYKKDTFEINFEALTPISVPPHDSLGLPCISVIGKKFNNDDQILKKGFEIVNIKSRKIISNAPDYRLKQLREFQLYKKWGRKNDNLTL</sequence>
<evidence type="ECO:0008006" key="3">
    <source>
        <dbReference type="Google" id="ProtNLM"/>
    </source>
</evidence>
<organism evidence="1 2">
    <name type="scientific">Chryseobacterium formosense</name>
    <dbReference type="NCBI Taxonomy" id="236814"/>
    <lineage>
        <taxon>Bacteria</taxon>
        <taxon>Pseudomonadati</taxon>
        <taxon>Bacteroidota</taxon>
        <taxon>Flavobacteriia</taxon>
        <taxon>Flavobacteriales</taxon>
        <taxon>Weeksellaceae</taxon>
        <taxon>Chryseobacterium group</taxon>
        <taxon>Chryseobacterium</taxon>
    </lineage>
</organism>
<dbReference type="STRING" id="236814.IX39_16085"/>
<gene>
    <name evidence="1" type="ORF">IX39_16085</name>
</gene>
<keyword evidence="2" id="KW-1185">Reference proteome</keyword>
<protein>
    <recommendedName>
        <fullName evidence="3">Lipoprotein</fullName>
    </recommendedName>
</protein>
<name>A0A085Z3B0_9FLAO</name>
<evidence type="ECO:0000313" key="1">
    <source>
        <dbReference type="EMBL" id="KFE98923.1"/>
    </source>
</evidence>
<dbReference type="EMBL" id="JPRP01000002">
    <property type="protein sequence ID" value="KFE98923.1"/>
    <property type="molecule type" value="Genomic_DNA"/>
</dbReference>
<accession>A0A085Z3B0</accession>
<dbReference type="AlphaFoldDB" id="A0A085Z3B0"/>
<evidence type="ECO:0000313" key="2">
    <source>
        <dbReference type="Proteomes" id="UP000028713"/>
    </source>
</evidence>
<dbReference type="Proteomes" id="UP000028713">
    <property type="component" value="Unassembled WGS sequence"/>
</dbReference>
<reference evidence="1 2" key="1">
    <citation type="submission" date="2014-07" db="EMBL/GenBank/DDBJ databases">
        <title>Genome of Chryseobacterium formosense LMG 24722.</title>
        <authorList>
            <person name="Pipes S.E."/>
            <person name="Stropko S.J."/>
            <person name="Newman J.D."/>
        </authorList>
    </citation>
    <scope>NUCLEOTIDE SEQUENCE [LARGE SCALE GENOMIC DNA]</scope>
    <source>
        <strain evidence="1 2">LMG 24722</strain>
    </source>
</reference>
<dbReference type="PROSITE" id="PS51257">
    <property type="entry name" value="PROKAR_LIPOPROTEIN"/>
    <property type="match status" value="1"/>
</dbReference>
<proteinExistence type="predicted"/>
<comment type="caution">
    <text evidence="1">The sequence shown here is derived from an EMBL/GenBank/DDBJ whole genome shotgun (WGS) entry which is preliminary data.</text>
</comment>